<evidence type="ECO:0000313" key="2">
    <source>
        <dbReference type="Proteomes" id="UP001377567"/>
    </source>
</evidence>
<dbReference type="Proteomes" id="UP001377567">
    <property type="component" value="Unassembled WGS sequence"/>
</dbReference>
<protein>
    <submittedName>
        <fullName evidence="1">Uncharacterized protein</fullName>
    </submittedName>
</protein>
<comment type="caution">
    <text evidence="1">The sequence shown here is derived from an EMBL/GenBank/DDBJ whole genome shotgun (WGS) entry which is preliminary data.</text>
</comment>
<gene>
    <name evidence="1" type="ORF">DAKH74_047110</name>
</gene>
<proteinExistence type="predicted"/>
<sequence>MGLLSSVKNSVLGEDRLRVEYTTDSDVPQFLHFLGIRRMPIAQLDSNLNRVLFSSPESYERYKHVGKLTRELLNDPDGLGIPLMRMEDVEEAYFSGKSELVRNVYLFYRCAIDDTPPFEHFRQVLHNEKIALYKCLYCRVFRTNTSAGTNYTLHFMQTGDEIPMYHRFRHRDMDTRIEGATFRWHVKYAPLIENDHYKLALLNPDVPSLLDHEPTGARSPEMHPDAKYRLMCAHYFSDDADFLPRNVLKVADLTVGETEQVPSPGITKVPELTMVFACQALLINALELDKATGAVPISAPFNTPFLV</sequence>
<reference evidence="1 2" key="1">
    <citation type="journal article" date="2023" name="Elife">
        <title>Identification of key yeast species and microbe-microbe interactions impacting larval growth of Drosophila in the wild.</title>
        <authorList>
            <person name="Mure A."/>
            <person name="Sugiura Y."/>
            <person name="Maeda R."/>
            <person name="Honda K."/>
            <person name="Sakurai N."/>
            <person name="Takahashi Y."/>
            <person name="Watada M."/>
            <person name="Katoh T."/>
            <person name="Gotoh A."/>
            <person name="Gotoh Y."/>
            <person name="Taniguchi I."/>
            <person name="Nakamura K."/>
            <person name="Hayashi T."/>
            <person name="Katayama T."/>
            <person name="Uemura T."/>
            <person name="Hattori Y."/>
        </authorList>
    </citation>
    <scope>NUCLEOTIDE SEQUENCE [LARGE SCALE GENOMIC DNA]</scope>
    <source>
        <strain evidence="1 2">KH-74</strain>
    </source>
</reference>
<dbReference type="EMBL" id="BTGD01000018">
    <property type="protein sequence ID" value="GMM58095.1"/>
    <property type="molecule type" value="Genomic_DNA"/>
</dbReference>
<dbReference type="AlphaFoldDB" id="A0AAV5S306"/>
<organism evidence="1 2">
    <name type="scientific">Maudiozyma humilis</name>
    <name type="common">Sour dough yeast</name>
    <name type="synonym">Kazachstania humilis</name>
    <dbReference type="NCBI Taxonomy" id="51915"/>
    <lineage>
        <taxon>Eukaryota</taxon>
        <taxon>Fungi</taxon>
        <taxon>Dikarya</taxon>
        <taxon>Ascomycota</taxon>
        <taxon>Saccharomycotina</taxon>
        <taxon>Saccharomycetes</taxon>
        <taxon>Saccharomycetales</taxon>
        <taxon>Saccharomycetaceae</taxon>
        <taxon>Maudiozyma</taxon>
    </lineage>
</organism>
<evidence type="ECO:0000313" key="1">
    <source>
        <dbReference type="EMBL" id="GMM58095.1"/>
    </source>
</evidence>
<name>A0AAV5S306_MAUHU</name>
<keyword evidence="2" id="KW-1185">Reference proteome</keyword>
<accession>A0AAV5S306</accession>